<sequence length="154" mass="17426">MNILNEIPEKMTFSSSGSPVEPELRAIWRISLIVIILKKLCRGSSASQKKIQVLYSILSSSDKMGSYSKYGINAELNIRFDPLLDRAISIGLGEKLLEMDEAKSIRLTKKGNHLSEMIYSAESIFTLEKEFIGLYKKSEFTDKNIDKLLYKGII</sequence>
<protein>
    <submittedName>
        <fullName evidence="1">Uncharacterized protein</fullName>
    </submittedName>
</protein>
<dbReference type="HOGENOM" id="CLU_138425_0_0_6"/>
<name>A0A077P248_XENBV</name>
<dbReference type="Proteomes" id="UP000028483">
    <property type="component" value="Unassembled WGS sequence"/>
</dbReference>
<evidence type="ECO:0000313" key="1">
    <source>
        <dbReference type="EMBL" id="CDH04884.1"/>
    </source>
</evidence>
<comment type="caution">
    <text evidence="1">The sequence shown here is derived from an EMBL/GenBank/DDBJ whole genome shotgun (WGS) entry which is preliminary data.</text>
</comment>
<dbReference type="EMBL" id="CBSX010000059">
    <property type="protein sequence ID" value="CDH04884.1"/>
    <property type="molecule type" value="Genomic_DNA"/>
</dbReference>
<gene>
    <name evidence="1" type="ORF">XBO1_1510013</name>
</gene>
<dbReference type="RefSeq" id="WP_038255221.1">
    <property type="nucleotide sequence ID" value="NZ_CAWLUU010000131.1"/>
</dbReference>
<accession>A0A077P248</accession>
<proteinExistence type="predicted"/>
<organism evidence="1">
    <name type="scientific">Xenorhabdus bovienii str. oregonense</name>
    <dbReference type="NCBI Taxonomy" id="1398202"/>
    <lineage>
        <taxon>Bacteria</taxon>
        <taxon>Pseudomonadati</taxon>
        <taxon>Pseudomonadota</taxon>
        <taxon>Gammaproteobacteria</taxon>
        <taxon>Enterobacterales</taxon>
        <taxon>Morganellaceae</taxon>
        <taxon>Xenorhabdus</taxon>
    </lineage>
</organism>
<reference evidence="1" key="1">
    <citation type="submission" date="2013-07" db="EMBL/GenBank/DDBJ databases">
        <title>Sub-species coevolution in mutualistic symbiosis.</title>
        <authorList>
            <person name="Murfin K."/>
            <person name="Klassen J."/>
            <person name="Lee M."/>
            <person name="Forst S."/>
            <person name="Stock P."/>
            <person name="Goodrich-Blair H."/>
        </authorList>
    </citation>
    <scope>NUCLEOTIDE SEQUENCE [LARGE SCALE GENOMIC DNA]</scope>
    <source>
        <strain evidence="1">Oregonense</strain>
    </source>
</reference>
<dbReference type="AlphaFoldDB" id="A0A077P248"/>